<dbReference type="OrthoDB" id="2737043at2759"/>
<feature type="signal peptide" evidence="1">
    <location>
        <begin position="1"/>
        <end position="19"/>
    </location>
</feature>
<dbReference type="Proteomes" id="UP000230002">
    <property type="component" value="Unassembled WGS sequence"/>
</dbReference>
<keyword evidence="4" id="KW-1185">Reference proteome</keyword>
<reference evidence="3 4" key="1">
    <citation type="journal article" date="2015" name="Sci. Rep.">
        <title>Chromosome-level genome map provides insights into diverse defense mechanisms in the medicinal fungus Ganoderma sinense.</title>
        <authorList>
            <person name="Zhu Y."/>
            <person name="Xu J."/>
            <person name="Sun C."/>
            <person name="Zhou S."/>
            <person name="Xu H."/>
            <person name="Nelson D.R."/>
            <person name="Qian J."/>
            <person name="Song J."/>
            <person name="Luo H."/>
            <person name="Xiang L."/>
            <person name="Li Y."/>
            <person name="Xu Z."/>
            <person name="Ji A."/>
            <person name="Wang L."/>
            <person name="Lu S."/>
            <person name="Hayward A."/>
            <person name="Sun W."/>
            <person name="Li X."/>
            <person name="Schwartz D.C."/>
            <person name="Wang Y."/>
            <person name="Chen S."/>
        </authorList>
    </citation>
    <scope>NUCLEOTIDE SEQUENCE [LARGE SCALE GENOMIC DNA]</scope>
    <source>
        <strain evidence="3 4">ZZ0214-1</strain>
    </source>
</reference>
<dbReference type="AlphaFoldDB" id="A0A2G8SNK7"/>
<proteinExistence type="predicted"/>
<dbReference type="Pfam" id="PF18885">
    <property type="entry name" value="DUF5648"/>
    <property type="match status" value="1"/>
</dbReference>
<dbReference type="EMBL" id="AYKW01000003">
    <property type="protein sequence ID" value="PIL35342.1"/>
    <property type="molecule type" value="Genomic_DNA"/>
</dbReference>
<organism evidence="3 4">
    <name type="scientific">Ganoderma sinense ZZ0214-1</name>
    <dbReference type="NCBI Taxonomy" id="1077348"/>
    <lineage>
        <taxon>Eukaryota</taxon>
        <taxon>Fungi</taxon>
        <taxon>Dikarya</taxon>
        <taxon>Basidiomycota</taxon>
        <taxon>Agaricomycotina</taxon>
        <taxon>Agaricomycetes</taxon>
        <taxon>Polyporales</taxon>
        <taxon>Polyporaceae</taxon>
        <taxon>Ganoderma</taxon>
    </lineage>
</organism>
<dbReference type="STRING" id="1077348.A0A2G8SNK7"/>
<gene>
    <name evidence="3" type="ORF">GSI_02067</name>
</gene>
<comment type="caution">
    <text evidence="3">The sequence shown here is derived from an EMBL/GenBank/DDBJ whole genome shotgun (WGS) entry which is preliminary data.</text>
</comment>
<evidence type="ECO:0000313" key="3">
    <source>
        <dbReference type="EMBL" id="PIL35342.1"/>
    </source>
</evidence>
<evidence type="ECO:0000256" key="1">
    <source>
        <dbReference type="SAM" id="SignalP"/>
    </source>
</evidence>
<evidence type="ECO:0000259" key="2">
    <source>
        <dbReference type="Pfam" id="PF18885"/>
    </source>
</evidence>
<sequence>MKLSIATIALATLYMQVSAISAPATSGAPQPATVPNCGYPTVPFFRAWNNATTDHFYTTNKTEMDAFMTQGYMAQGIAAYILPSDTPAPTAVPLFRMYDAKIGDHFYTTNATYRDLLLGQGNYASEGIAGYVYPDQECGTVPLYRLLKYGEAADNFYTTDEEEVKDFIDQLGYDFMEVAAYSQGILSLQQLVSTAANNDAHV</sequence>
<dbReference type="InterPro" id="IPR043708">
    <property type="entry name" value="DUF5648"/>
</dbReference>
<protein>
    <recommendedName>
        <fullName evidence="2">DUF5648 domain-containing protein</fullName>
    </recommendedName>
</protein>
<evidence type="ECO:0000313" key="4">
    <source>
        <dbReference type="Proteomes" id="UP000230002"/>
    </source>
</evidence>
<keyword evidence="1" id="KW-0732">Signal</keyword>
<feature type="domain" description="DUF5648" evidence="2">
    <location>
        <begin position="43"/>
        <end position="182"/>
    </location>
</feature>
<name>A0A2G8SNK7_9APHY</name>
<feature type="chain" id="PRO_5013842841" description="DUF5648 domain-containing protein" evidence="1">
    <location>
        <begin position="20"/>
        <end position="202"/>
    </location>
</feature>
<accession>A0A2G8SNK7</accession>